<organism evidence="2 3">
    <name type="scientific">Cytobacillus purgationiresistens</name>
    <dbReference type="NCBI Taxonomy" id="863449"/>
    <lineage>
        <taxon>Bacteria</taxon>
        <taxon>Bacillati</taxon>
        <taxon>Bacillota</taxon>
        <taxon>Bacilli</taxon>
        <taxon>Bacillales</taxon>
        <taxon>Bacillaceae</taxon>
        <taxon>Cytobacillus</taxon>
    </lineage>
</organism>
<evidence type="ECO:0000313" key="2">
    <source>
        <dbReference type="EMBL" id="MDQ0270196.1"/>
    </source>
</evidence>
<comment type="caution">
    <text evidence="2">The sequence shown here is derived from an EMBL/GenBank/DDBJ whole genome shotgun (WGS) entry which is preliminary data.</text>
</comment>
<dbReference type="Proteomes" id="UP001238088">
    <property type="component" value="Unassembled WGS sequence"/>
</dbReference>
<feature type="transmembrane region" description="Helical" evidence="1">
    <location>
        <begin position="20"/>
        <end position="42"/>
    </location>
</feature>
<dbReference type="EMBL" id="JAUSUB010000007">
    <property type="protein sequence ID" value="MDQ0270196.1"/>
    <property type="molecule type" value="Genomic_DNA"/>
</dbReference>
<reference evidence="2 3" key="1">
    <citation type="submission" date="2023-07" db="EMBL/GenBank/DDBJ databases">
        <title>Genomic Encyclopedia of Type Strains, Phase IV (KMG-IV): sequencing the most valuable type-strain genomes for metagenomic binning, comparative biology and taxonomic classification.</title>
        <authorList>
            <person name="Goeker M."/>
        </authorList>
    </citation>
    <scope>NUCLEOTIDE SEQUENCE [LARGE SCALE GENOMIC DNA]</scope>
    <source>
        <strain evidence="2 3">DSM 23494</strain>
    </source>
</reference>
<keyword evidence="1" id="KW-1133">Transmembrane helix</keyword>
<protein>
    <submittedName>
        <fullName evidence="2">Uncharacterized protein</fullName>
    </submittedName>
</protein>
<accession>A0ABU0AG10</accession>
<evidence type="ECO:0000313" key="3">
    <source>
        <dbReference type="Proteomes" id="UP001238088"/>
    </source>
</evidence>
<proteinExistence type="predicted"/>
<keyword evidence="3" id="KW-1185">Reference proteome</keyword>
<evidence type="ECO:0000256" key="1">
    <source>
        <dbReference type="SAM" id="Phobius"/>
    </source>
</evidence>
<gene>
    <name evidence="2" type="ORF">J2S17_002071</name>
</gene>
<name>A0ABU0AG10_9BACI</name>
<keyword evidence="1" id="KW-0472">Membrane</keyword>
<keyword evidence="1" id="KW-0812">Transmembrane</keyword>
<sequence length="48" mass="5613">MDRSFDAPICLSEMDREQLASIYFSKLIGFLELSICFFGMILSCEFYM</sequence>